<reference evidence="1 2" key="1">
    <citation type="submission" date="2018-06" db="EMBL/GenBank/DDBJ databases">
        <title>Genomic Encyclopedia of Archaeal and Bacterial Type Strains, Phase II (KMG-II): from individual species to whole genera.</title>
        <authorList>
            <person name="Goeker M."/>
        </authorList>
    </citation>
    <scope>NUCLEOTIDE SEQUENCE [LARGE SCALE GENOMIC DNA]</scope>
    <source>
        <strain evidence="1 2">DSM 17205</strain>
    </source>
</reference>
<gene>
    <name evidence="1" type="ORF">LX97_02827</name>
</gene>
<evidence type="ECO:0000313" key="1">
    <source>
        <dbReference type="EMBL" id="PZX38246.1"/>
    </source>
</evidence>
<sequence>MQLVYIYTMKKIILSILVIAAIIGCSSSRKDTNNIKRQKTAIANDTIRIANDSLEYEITIIEPGFQFWLSSQPPRGYYAQSAMEITNNMRVIEYNLRVQNPLRYDPTLYPWRIAYDNKIDYGYEVNYMLHNYFLFFEQKYNQRLL</sequence>
<accession>A0ABX5PW78</accession>
<dbReference type="Proteomes" id="UP000248584">
    <property type="component" value="Unassembled WGS sequence"/>
</dbReference>
<evidence type="ECO:0008006" key="3">
    <source>
        <dbReference type="Google" id="ProtNLM"/>
    </source>
</evidence>
<evidence type="ECO:0000313" key="2">
    <source>
        <dbReference type="Proteomes" id="UP000248584"/>
    </source>
</evidence>
<organism evidence="1 2">
    <name type="scientific">Nonlabens dokdonensis</name>
    <dbReference type="NCBI Taxonomy" id="328515"/>
    <lineage>
        <taxon>Bacteria</taxon>
        <taxon>Pseudomonadati</taxon>
        <taxon>Bacteroidota</taxon>
        <taxon>Flavobacteriia</taxon>
        <taxon>Flavobacteriales</taxon>
        <taxon>Flavobacteriaceae</taxon>
        <taxon>Nonlabens</taxon>
    </lineage>
</organism>
<comment type="caution">
    <text evidence="1">The sequence shown here is derived from an EMBL/GenBank/DDBJ whole genome shotgun (WGS) entry which is preliminary data.</text>
</comment>
<protein>
    <recommendedName>
        <fullName evidence="3">Secreted protein</fullName>
    </recommendedName>
</protein>
<name>A0ABX5PW78_9FLAO</name>
<dbReference type="InterPro" id="IPR046144">
    <property type="entry name" value="DUF6146"/>
</dbReference>
<proteinExistence type="predicted"/>
<dbReference type="EMBL" id="QKZR01000005">
    <property type="protein sequence ID" value="PZX38246.1"/>
    <property type="molecule type" value="Genomic_DNA"/>
</dbReference>
<dbReference type="Pfam" id="PF19643">
    <property type="entry name" value="DUF6146"/>
    <property type="match status" value="1"/>
</dbReference>
<keyword evidence="2" id="KW-1185">Reference proteome</keyword>